<dbReference type="RefSeq" id="WP_122062745.1">
    <property type="nucleotide sequence ID" value="NZ_CP157502.1"/>
</dbReference>
<evidence type="ECO:0000313" key="1">
    <source>
        <dbReference type="EMBL" id="RMI86548.1"/>
    </source>
</evidence>
<keyword evidence="2" id="KW-1185">Reference proteome</keyword>
<reference evidence="1 2" key="1">
    <citation type="submission" date="2018-10" db="EMBL/GenBank/DDBJ databases">
        <title>Staphylococcus pseudoxylosus sp. nov., isolated from bovine mastitis.</title>
        <authorList>
            <person name="Macfadyen A.C."/>
            <person name="Leroy S."/>
            <person name="Harrison E.M."/>
            <person name="Parkhill J."/>
            <person name="Holmes M.A."/>
            <person name="Paterson G.K."/>
        </authorList>
    </citation>
    <scope>NUCLEOTIDE SEQUENCE [LARGE SCALE GENOMIC DNA]</scope>
    <source>
        <strain evidence="1 2">S04009</strain>
    </source>
</reference>
<evidence type="ECO:0000313" key="2">
    <source>
        <dbReference type="Proteomes" id="UP000269505"/>
    </source>
</evidence>
<protein>
    <submittedName>
        <fullName evidence="1">Uncharacterized protein</fullName>
    </submittedName>
</protein>
<name>A0AAQ0S853_9STAP</name>
<sequence>MEKIRYDLTNKELDVESQYLKKLDKSEKDEYLNYKVFKKRSKLNKFNGEDIEYFAVETELKDENDYLNTLSQEDKEQYLNLSSVQQHKIIKKYRVSEGIIEEPLIKLSEIEEPSKPVPEPEVYDFDDIESRIIKIENDNLAFETLEELFERRRKSEIYLSPGESRFYHARTKISSYVDELREILFEMQKSNPNYKVATNYTEVPINYYNKQYFDAIEEITEGVDVNSLTPYEIEEIKAESIDYEYEILVSQPTKKTKEKMNSKLVEYVRSIEDSLDKGVIDNNYAKQAIINYLEVNL</sequence>
<gene>
    <name evidence="1" type="ORF">D9V42_01765</name>
</gene>
<proteinExistence type="predicted"/>
<accession>A0AAQ0S853</accession>
<dbReference type="EMBL" id="RCVN01000001">
    <property type="protein sequence ID" value="RMI86548.1"/>
    <property type="molecule type" value="Genomic_DNA"/>
</dbReference>
<dbReference type="Proteomes" id="UP000269505">
    <property type="component" value="Unassembled WGS sequence"/>
</dbReference>
<dbReference type="AlphaFoldDB" id="A0AAQ0S853"/>
<comment type="caution">
    <text evidence="1">The sequence shown here is derived from an EMBL/GenBank/DDBJ whole genome shotgun (WGS) entry which is preliminary data.</text>
</comment>
<organism evidence="1 2">
    <name type="scientific">Staphylococcus pseudoxylosus</name>
    <dbReference type="NCBI Taxonomy" id="2282419"/>
    <lineage>
        <taxon>Bacteria</taxon>
        <taxon>Bacillati</taxon>
        <taxon>Bacillota</taxon>
        <taxon>Bacilli</taxon>
        <taxon>Bacillales</taxon>
        <taxon>Staphylococcaceae</taxon>
        <taxon>Staphylococcus</taxon>
    </lineage>
</organism>